<dbReference type="EMBL" id="AZMM01006174">
    <property type="protein sequence ID" value="ETJ39934.1"/>
    <property type="molecule type" value="Genomic_DNA"/>
</dbReference>
<comment type="caution">
    <text evidence="1">The sequence shown here is derived from an EMBL/GenBank/DDBJ whole genome shotgun (WGS) entry which is preliminary data.</text>
</comment>
<feature type="non-terminal residue" evidence="1">
    <location>
        <position position="67"/>
    </location>
</feature>
<feature type="non-terminal residue" evidence="1">
    <location>
        <position position="1"/>
    </location>
</feature>
<evidence type="ECO:0000313" key="1">
    <source>
        <dbReference type="EMBL" id="ETJ39934.1"/>
    </source>
</evidence>
<reference evidence="1" key="1">
    <citation type="submission" date="2013-12" db="EMBL/GenBank/DDBJ databases">
        <title>A Varibaculum cambriense genome reconstructed from a premature infant gut community with otherwise low bacterial novelty that shifts toward anaerobic metabolism during the third week of life.</title>
        <authorList>
            <person name="Brown C.T."/>
            <person name="Sharon I."/>
            <person name="Thomas B.C."/>
            <person name="Castelle C.J."/>
            <person name="Morowitz M.J."/>
            <person name="Banfield J.F."/>
        </authorList>
    </citation>
    <scope>NUCLEOTIDE SEQUENCE</scope>
</reference>
<proteinExistence type="predicted"/>
<accession>W1YFI5</accession>
<organism evidence="1">
    <name type="scientific">human gut metagenome</name>
    <dbReference type="NCBI Taxonomy" id="408170"/>
    <lineage>
        <taxon>unclassified sequences</taxon>
        <taxon>metagenomes</taxon>
        <taxon>organismal metagenomes</taxon>
    </lineage>
</organism>
<gene>
    <name evidence="1" type="ORF">Q604_UNBC06174G0001</name>
</gene>
<protein>
    <submittedName>
        <fullName evidence="1">Transcriptional regulator CpsY</fullName>
    </submittedName>
</protein>
<sequence>RFLGYARQVLEQAALLEEQYKSQSGGKKQFSVSTQHYSFAVNAFVELLKGAEIDQYDVSLRETQTYE</sequence>
<name>W1YFI5_9ZZZZ</name>
<dbReference type="AlphaFoldDB" id="W1YFI5"/>